<gene>
    <name evidence="7" type="primary">LOC108082752</name>
</gene>
<evidence type="ECO:0000256" key="4">
    <source>
        <dbReference type="SAM" id="Phobius"/>
    </source>
</evidence>
<name>A0A6P4IXH5_DROKI</name>
<dbReference type="GeneID" id="108082752"/>
<dbReference type="GO" id="GO:0008194">
    <property type="term" value="F:UDP-glycosyltransferase activity"/>
    <property type="evidence" value="ECO:0007669"/>
    <property type="project" value="InterPro"/>
</dbReference>
<feature type="chain" id="PRO_5027551170" evidence="5">
    <location>
        <begin position="23"/>
        <end position="532"/>
    </location>
</feature>
<keyword evidence="4" id="KW-0472">Membrane</keyword>
<comment type="similarity">
    <text evidence="1">Belongs to the UDP-glycosyltransferase family.</text>
</comment>
<keyword evidence="6" id="KW-1185">Reference proteome</keyword>
<dbReference type="AlphaFoldDB" id="A0A6P4IXH5"/>
<evidence type="ECO:0000256" key="3">
    <source>
        <dbReference type="ARBA" id="ARBA00022679"/>
    </source>
</evidence>
<dbReference type="InterPro" id="IPR050271">
    <property type="entry name" value="UDP-glycosyltransferase"/>
</dbReference>
<keyword evidence="3" id="KW-0808">Transferase</keyword>
<dbReference type="Proteomes" id="UP001652661">
    <property type="component" value="Chromosome 2L"/>
</dbReference>
<sequence>MVPIRVCFLAVAIVALIGGSQGANILGIFPSLSPSHLIIQMSAAKVLAERGHNVTVVTLLRPVVTHKNITVITVPVSKDADQLMSDNVKEMAKNDNSNFVSALFRMWEKMDFIFKAVAEALKHDRVRDLYRNKANKFDLVLSGFFMSDFHLGFARKVNAPVIIVATILPNQMLNPLIGNPSEVSYVPPFSDSIEKGKSVSFRQRLVSFTTSFFLGLYMRFSDRRSQNLYEELFADDLNMPEYSEMLKNISLVFFASHALSEGPIRPNVPAAIEIGGIHIKDKPDPLPQNLADFLGNATDGAILLSLGSNMKGSYIRPDTVTKMFNVLSKLKQRVIWKWEDLEKTPGQSDNILYSKWLPQDDILAHPKIKLFINHAGKGGITEAQYHGKPMLSLPLFGDQPGNAEGMVKKGFGLTLSLLTLEEQPFQEAIQEILTNPQYAQEVATFSSLYRDRPMSSRELVVYWSEYVIRHHGAAHLQSPLVHMNFIAANNLDIYALLAGILVIVLLFFKALVKFIYRRFLSKPKKASKQKTH</sequence>
<evidence type="ECO:0000313" key="6">
    <source>
        <dbReference type="Proteomes" id="UP001652661"/>
    </source>
</evidence>
<protein>
    <submittedName>
        <fullName evidence="7">UDP-glucosyltransferase 2-like</fullName>
    </submittedName>
</protein>
<evidence type="ECO:0000256" key="2">
    <source>
        <dbReference type="ARBA" id="ARBA00022676"/>
    </source>
</evidence>
<dbReference type="OrthoDB" id="5835829at2759"/>
<evidence type="ECO:0000256" key="1">
    <source>
        <dbReference type="ARBA" id="ARBA00009995"/>
    </source>
</evidence>
<reference evidence="7" key="2">
    <citation type="submission" date="2025-08" db="UniProtKB">
        <authorList>
            <consortium name="RefSeq"/>
        </authorList>
    </citation>
    <scope>IDENTIFICATION</scope>
    <source>
        <strain evidence="7">14028-0561.14</strain>
        <tissue evidence="7">Whole fly</tissue>
    </source>
</reference>
<dbReference type="Pfam" id="PF00201">
    <property type="entry name" value="UDPGT"/>
    <property type="match status" value="1"/>
</dbReference>
<keyword evidence="4" id="KW-1133">Transmembrane helix</keyword>
<keyword evidence="2" id="KW-0328">Glycosyltransferase</keyword>
<reference evidence="6" key="1">
    <citation type="submission" date="2025-05" db="UniProtKB">
        <authorList>
            <consortium name="RefSeq"/>
        </authorList>
    </citation>
    <scope>NUCLEOTIDE SEQUENCE [LARGE SCALE GENOMIC DNA]</scope>
    <source>
        <strain evidence="6">14028-0561.14</strain>
    </source>
</reference>
<feature type="signal peptide" evidence="5">
    <location>
        <begin position="1"/>
        <end position="22"/>
    </location>
</feature>
<keyword evidence="5" id="KW-0732">Signal</keyword>
<feature type="transmembrane region" description="Helical" evidence="4">
    <location>
        <begin position="493"/>
        <end position="516"/>
    </location>
</feature>
<dbReference type="PANTHER" id="PTHR48043:SF159">
    <property type="entry name" value="EG:EG0003.4 PROTEIN-RELATED"/>
    <property type="match status" value="1"/>
</dbReference>
<dbReference type="CDD" id="cd03784">
    <property type="entry name" value="GT1_Gtf-like"/>
    <property type="match status" value="1"/>
</dbReference>
<dbReference type="RefSeq" id="XP_017033757.1">
    <property type="nucleotide sequence ID" value="XM_017178268.2"/>
</dbReference>
<keyword evidence="4" id="KW-0812">Transmembrane</keyword>
<dbReference type="FunFam" id="3.40.50.2000:FF:000050">
    <property type="entry name" value="UDP-glucuronosyltransferase"/>
    <property type="match status" value="1"/>
</dbReference>
<dbReference type="SUPFAM" id="SSF53756">
    <property type="entry name" value="UDP-Glycosyltransferase/glycogen phosphorylase"/>
    <property type="match status" value="1"/>
</dbReference>
<evidence type="ECO:0000313" key="7">
    <source>
        <dbReference type="RefSeq" id="XP_017033757.1"/>
    </source>
</evidence>
<organism evidence="6 7">
    <name type="scientific">Drosophila kikkawai</name>
    <name type="common">Fruit fly</name>
    <dbReference type="NCBI Taxonomy" id="30033"/>
    <lineage>
        <taxon>Eukaryota</taxon>
        <taxon>Metazoa</taxon>
        <taxon>Ecdysozoa</taxon>
        <taxon>Arthropoda</taxon>
        <taxon>Hexapoda</taxon>
        <taxon>Insecta</taxon>
        <taxon>Pterygota</taxon>
        <taxon>Neoptera</taxon>
        <taxon>Endopterygota</taxon>
        <taxon>Diptera</taxon>
        <taxon>Brachycera</taxon>
        <taxon>Muscomorpha</taxon>
        <taxon>Ephydroidea</taxon>
        <taxon>Drosophilidae</taxon>
        <taxon>Drosophila</taxon>
        <taxon>Sophophora</taxon>
    </lineage>
</organism>
<dbReference type="InterPro" id="IPR002213">
    <property type="entry name" value="UDP_glucos_trans"/>
</dbReference>
<dbReference type="PANTHER" id="PTHR48043">
    <property type="entry name" value="EG:EG0003.4 PROTEIN-RELATED"/>
    <property type="match status" value="1"/>
</dbReference>
<proteinExistence type="inferred from homology"/>
<dbReference type="Gene3D" id="3.40.50.2000">
    <property type="entry name" value="Glycogen Phosphorylase B"/>
    <property type="match status" value="2"/>
</dbReference>
<accession>A0A6P4IXH5</accession>
<evidence type="ECO:0000256" key="5">
    <source>
        <dbReference type="SAM" id="SignalP"/>
    </source>
</evidence>